<proteinExistence type="predicted"/>
<organism evidence="1 2">
    <name type="scientific">Hyalomma asiaticum</name>
    <name type="common">Tick</name>
    <dbReference type="NCBI Taxonomy" id="266040"/>
    <lineage>
        <taxon>Eukaryota</taxon>
        <taxon>Metazoa</taxon>
        <taxon>Ecdysozoa</taxon>
        <taxon>Arthropoda</taxon>
        <taxon>Chelicerata</taxon>
        <taxon>Arachnida</taxon>
        <taxon>Acari</taxon>
        <taxon>Parasitiformes</taxon>
        <taxon>Ixodida</taxon>
        <taxon>Ixodoidea</taxon>
        <taxon>Ixodidae</taxon>
        <taxon>Hyalomminae</taxon>
        <taxon>Hyalomma</taxon>
    </lineage>
</organism>
<name>A0ACB7S536_HYAAI</name>
<sequence>MRGRLPLAGASGGGSGSSSGSGASSRRELSLPFASLDQSTAPYFWNGSQALAAGPRSDISAFGAGDERGDDVCISSGLHHRLASTSMSSQRTGCGYDLANVDCLALAGVQN</sequence>
<keyword evidence="2" id="KW-1185">Reference proteome</keyword>
<dbReference type="EMBL" id="CM023486">
    <property type="protein sequence ID" value="KAH6928849.1"/>
    <property type="molecule type" value="Genomic_DNA"/>
</dbReference>
<gene>
    <name evidence="1" type="ORF">HPB50_020438</name>
</gene>
<accession>A0ACB7S536</accession>
<evidence type="ECO:0000313" key="2">
    <source>
        <dbReference type="Proteomes" id="UP000821845"/>
    </source>
</evidence>
<reference evidence="1" key="1">
    <citation type="submission" date="2020-05" db="EMBL/GenBank/DDBJ databases">
        <title>Large-scale comparative analyses of tick genomes elucidate their genetic diversity and vector capacities.</title>
        <authorList>
            <person name="Jia N."/>
            <person name="Wang J."/>
            <person name="Shi W."/>
            <person name="Du L."/>
            <person name="Sun Y."/>
            <person name="Zhan W."/>
            <person name="Jiang J."/>
            <person name="Wang Q."/>
            <person name="Zhang B."/>
            <person name="Ji P."/>
            <person name="Sakyi L.B."/>
            <person name="Cui X."/>
            <person name="Yuan T."/>
            <person name="Jiang B."/>
            <person name="Yang W."/>
            <person name="Lam T.T.-Y."/>
            <person name="Chang Q."/>
            <person name="Ding S."/>
            <person name="Wang X."/>
            <person name="Zhu J."/>
            <person name="Ruan X."/>
            <person name="Zhao L."/>
            <person name="Wei J."/>
            <person name="Que T."/>
            <person name="Du C."/>
            <person name="Cheng J."/>
            <person name="Dai P."/>
            <person name="Han X."/>
            <person name="Huang E."/>
            <person name="Gao Y."/>
            <person name="Liu J."/>
            <person name="Shao H."/>
            <person name="Ye R."/>
            <person name="Li L."/>
            <person name="Wei W."/>
            <person name="Wang X."/>
            <person name="Wang C."/>
            <person name="Yang T."/>
            <person name="Huo Q."/>
            <person name="Li W."/>
            <person name="Guo W."/>
            <person name="Chen H."/>
            <person name="Zhou L."/>
            <person name="Ni X."/>
            <person name="Tian J."/>
            <person name="Zhou Y."/>
            <person name="Sheng Y."/>
            <person name="Liu T."/>
            <person name="Pan Y."/>
            <person name="Xia L."/>
            <person name="Li J."/>
            <person name="Zhao F."/>
            <person name="Cao W."/>
        </authorList>
    </citation>
    <scope>NUCLEOTIDE SEQUENCE</scope>
    <source>
        <strain evidence="1">Hyas-2018</strain>
    </source>
</reference>
<protein>
    <submittedName>
        <fullName evidence="1">Uncharacterized protein</fullName>
    </submittedName>
</protein>
<dbReference type="Proteomes" id="UP000821845">
    <property type="component" value="Chromosome 6"/>
</dbReference>
<comment type="caution">
    <text evidence="1">The sequence shown here is derived from an EMBL/GenBank/DDBJ whole genome shotgun (WGS) entry which is preliminary data.</text>
</comment>
<evidence type="ECO:0000313" key="1">
    <source>
        <dbReference type="EMBL" id="KAH6928849.1"/>
    </source>
</evidence>